<protein>
    <recommendedName>
        <fullName evidence="2">hydroxymethylpyrimidine kinase</fullName>
        <ecNumber evidence="2">2.7.1.49</ecNumber>
    </recommendedName>
</protein>
<dbReference type="Pfam" id="PF08543">
    <property type="entry name" value="Phos_pyr_kin"/>
    <property type="match status" value="1"/>
</dbReference>
<dbReference type="GO" id="GO:0009229">
    <property type="term" value="P:thiamine diphosphate biosynthetic process"/>
    <property type="evidence" value="ECO:0007669"/>
    <property type="project" value="UniProtKB-UniPathway"/>
</dbReference>
<evidence type="ECO:0000256" key="5">
    <source>
        <dbReference type="ARBA" id="ARBA00022777"/>
    </source>
</evidence>
<reference evidence="8 9" key="1">
    <citation type="submission" date="2019-01" db="EMBL/GenBank/DDBJ databases">
        <authorList>
            <person name="Chen W.-M."/>
        </authorList>
    </citation>
    <scope>NUCLEOTIDE SEQUENCE [LARGE SCALE GENOMIC DNA]</scope>
    <source>
        <strain evidence="8 9">HPM-16</strain>
    </source>
</reference>
<comment type="pathway">
    <text evidence="1">Cofactor biosynthesis; thiamine diphosphate biosynthesis.</text>
</comment>
<keyword evidence="5 8" id="KW-0418">Kinase</keyword>
<dbReference type="GO" id="GO:0005829">
    <property type="term" value="C:cytosol"/>
    <property type="evidence" value="ECO:0007669"/>
    <property type="project" value="TreeGrafter"/>
</dbReference>
<dbReference type="GO" id="GO:0008902">
    <property type="term" value="F:hydroxymethylpyrimidine kinase activity"/>
    <property type="evidence" value="ECO:0007669"/>
    <property type="project" value="UniProtKB-EC"/>
</dbReference>
<dbReference type="UniPathway" id="UPA00060">
    <property type="reaction ID" value="UER00138"/>
</dbReference>
<keyword evidence="6" id="KW-0067">ATP-binding</keyword>
<name>A0A437Q420_9GAMM</name>
<gene>
    <name evidence="8" type="primary">thiD</name>
    <name evidence="8" type="ORF">EOE65_17490</name>
</gene>
<dbReference type="AlphaFoldDB" id="A0A437Q420"/>
<dbReference type="CDD" id="cd01169">
    <property type="entry name" value="HMPP_kinase"/>
    <property type="match status" value="1"/>
</dbReference>
<dbReference type="SUPFAM" id="SSF53613">
    <property type="entry name" value="Ribokinase-like"/>
    <property type="match status" value="1"/>
</dbReference>
<evidence type="ECO:0000259" key="7">
    <source>
        <dbReference type="Pfam" id="PF08543"/>
    </source>
</evidence>
<evidence type="ECO:0000256" key="1">
    <source>
        <dbReference type="ARBA" id="ARBA00004948"/>
    </source>
</evidence>
<evidence type="ECO:0000313" key="9">
    <source>
        <dbReference type="Proteomes" id="UP000282818"/>
    </source>
</evidence>
<dbReference type="InterPro" id="IPR029056">
    <property type="entry name" value="Ribokinase-like"/>
</dbReference>
<evidence type="ECO:0000256" key="6">
    <source>
        <dbReference type="ARBA" id="ARBA00022840"/>
    </source>
</evidence>
<dbReference type="InterPro" id="IPR013749">
    <property type="entry name" value="PM/HMP-P_kinase-1"/>
</dbReference>
<dbReference type="InterPro" id="IPR004399">
    <property type="entry name" value="HMP/HMP-P_kinase_dom"/>
</dbReference>
<comment type="caution">
    <text evidence="8">The sequence shown here is derived from an EMBL/GenBank/DDBJ whole genome shotgun (WGS) entry which is preliminary data.</text>
</comment>
<dbReference type="PANTHER" id="PTHR20858:SF17">
    <property type="entry name" value="HYDROXYMETHYLPYRIMIDINE_PHOSPHOMETHYLPYRIMIDINE KINASE THI20-RELATED"/>
    <property type="match status" value="1"/>
</dbReference>
<keyword evidence="3 8" id="KW-0808">Transferase</keyword>
<keyword evidence="9" id="KW-1185">Reference proteome</keyword>
<keyword evidence="4" id="KW-0547">Nucleotide-binding</keyword>
<dbReference type="EMBL" id="SACQ01000013">
    <property type="protein sequence ID" value="RVU29222.1"/>
    <property type="molecule type" value="Genomic_DNA"/>
</dbReference>
<dbReference type="EC" id="2.7.1.49" evidence="2"/>
<dbReference type="NCBIfam" id="TIGR00097">
    <property type="entry name" value="HMP-P_kinase"/>
    <property type="match status" value="1"/>
</dbReference>
<dbReference type="Proteomes" id="UP000282818">
    <property type="component" value="Unassembled WGS sequence"/>
</dbReference>
<dbReference type="GO" id="GO:0009228">
    <property type="term" value="P:thiamine biosynthetic process"/>
    <property type="evidence" value="ECO:0007669"/>
    <property type="project" value="InterPro"/>
</dbReference>
<dbReference type="Gene3D" id="3.40.1190.20">
    <property type="match status" value="1"/>
</dbReference>
<dbReference type="PANTHER" id="PTHR20858">
    <property type="entry name" value="PHOSPHOMETHYLPYRIMIDINE KINASE"/>
    <property type="match status" value="1"/>
</dbReference>
<dbReference type="GO" id="GO:0005524">
    <property type="term" value="F:ATP binding"/>
    <property type="evidence" value="ECO:0007669"/>
    <property type="project" value="UniProtKB-KW"/>
</dbReference>
<evidence type="ECO:0000256" key="3">
    <source>
        <dbReference type="ARBA" id="ARBA00022679"/>
    </source>
</evidence>
<feature type="domain" description="Pyridoxamine kinase/Phosphomethylpyrimidine kinase" evidence="7">
    <location>
        <begin position="16"/>
        <end position="263"/>
    </location>
</feature>
<sequence>MLSPSIPNVLTIAGSDSGGGAGIQADLKAISARGAFGLSVITALTAQNTCGVTGVEVVSSAFVKAQLDAVFDDIDVAAIKTGMLANAEIVATVVDVLRAFPAIPLVVDPVMVATSGDLLLHEQAVDAVRSSLIPLATVITPNIPETATLLGWSVEKVTNDPEAAAQALCKQGARAVLLKGGHGEGDTSTDLLYMRGQSLALQAPRIGTTNTHGTGCTLASALAAELAHGRDLSSAVTEAKEYITAAINAADQLHVGRGHGPVNHFYQLWQSKQQ</sequence>
<dbReference type="GO" id="GO:0008972">
    <property type="term" value="F:phosphomethylpyrimidine kinase activity"/>
    <property type="evidence" value="ECO:0007669"/>
    <property type="project" value="InterPro"/>
</dbReference>
<proteinExistence type="predicted"/>
<accession>A0A437Q420</accession>
<dbReference type="RefSeq" id="WP_127696142.1">
    <property type="nucleotide sequence ID" value="NZ_SACQ01000013.1"/>
</dbReference>
<evidence type="ECO:0000256" key="2">
    <source>
        <dbReference type="ARBA" id="ARBA00012135"/>
    </source>
</evidence>
<evidence type="ECO:0000313" key="8">
    <source>
        <dbReference type="EMBL" id="RVU29222.1"/>
    </source>
</evidence>
<evidence type="ECO:0000256" key="4">
    <source>
        <dbReference type="ARBA" id="ARBA00022741"/>
    </source>
</evidence>
<organism evidence="8 9">
    <name type="scientific">Neptunomonas marina</name>
    <dbReference type="NCBI Taxonomy" id="1815562"/>
    <lineage>
        <taxon>Bacteria</taxon>
        <taxon>Pseudomonadati</taxon>
        <taxon>Pseudomonadota</taxon>
        <taxon>Gammaproteobacteria</taxon>
        <taxon>Oceanospirillales</taxon>
        <taxon>Oceanospirillaceae</taxon>
        <taxon>Neptunomonas</taxon>
    </lineage>
</organism>
<dbReference type="FunFam" id="3.40.1190.20:FF:000003">
    <property type="entry name" value="Phosphomethylpyrimidine kinase ThiD"/>
    <property type="match status" value="1"/>
</dbReference>